<evidence type="ECO:0000313" key="4">
    <source>
        <dbReference type="Proteomes" id="UP000324965"/>
    </source>
</evidence>
<protein>
    <submittedName>
        <fullName evidence="3">Integral membrane regulator</fullName>
    </submittedName>
</protein>
<dbReference type="AlphaFoldDB" id="A0A5B0B3A7"/>
<keyword evidence="2" id="KW-1133">Transmembrane helix</keyword>
<evidence type="ECO:0000256" key="2">
    <source>
        <dbReference type="SAM" id="Phobius"/>
    </source>
</evidence>
<feature type="compositionally biased region" description="Polar residues" evidence="1">
    <location>
        <begin position="262"/>
        <end position="272"/>
    </location>
</feature>
<feature type="transmembrane region" description="Helical" evidence="2">
    <location>
        <begin position="15"/>
        <end position="36"/>
    </location>
</feature>
<gene>
    <name evidence="3" type="ORF">FGF04_17785</name>
</gene>
<organism evidence="3 4">
    <name type="scientific">Streptomyces apricus</name>
    <dbReference type="NCBI Taxonomy" id="1828112"/>
    <lineage>
        <taxon>Bacteria</taxon>
        <taxon>Bacillati</taxon>
        <taxon>Actinomycetota</taxon>
        <taxon>Actinomycetes</taxon>
        <taxon>Kitasatosporales</taxon>
        <taxon>Streptomycetaceae</taxon>
        <taxon>Streptomyces</taxon>
    </lineage>
</organism>
<dbReference type="NCBIfam" id="NF038065">
    <property type="entry name" value="Pr6Pr"/>
    <property type="match status" value="1"/>
</dbReference>
<dbReference type="OrthoDB" id="9809977at2"/>
<feature type="transmembrane region" description="Helical" evidence="2">
    <location>
        <begin position="71"/>
        <end position="91"/>
    </location>
</feature>
<sequence>MTAPIPADIPDIPRIPGIAANAAAAAVPVVPAYAVVPRVRRPLVAAFRLLIALSAVAGVALALLLGSPTRVPGYFTILSTLMVAVVSTVTARRAWTARHPLRASVTACTLLYAVGGSLVYHLLLADNPTTFSMTGAAGQATGPLTGWHALTSLLLHTVIPVAVAVDWLLLTLPGALRLQSAITWMILPLAYLACTVARGLLLPPGTQDRYPYPFLDVSELGFVEVLGNIAILGVACYGLAVLIVAVDHVRPGSRRHRPPENRISSPATSGLK</sequence>
<reference evidence="3 4" key="1">
    <citation type="submission" date="2019-05" db="EMBL/GenBank/DDBJ databases">
        <authorList>
            <person name="Hariharan J."/>
            <person name="Choudoir M.J."/>
            <person name="Diebold P."/>
            <person name="Panke-Buisse K."/>
            <person name="Buckley D.H."/>
        </authorList>
    </citation>
    <scope>NUCLEOTIDE SEQUENCE [LARGE SCALE GENOMIC DNA]</scope>
    <source>
        <strain evidence="3 4">SUN51</strain>
    </source>
</reference>
<dbReference type="EMBL" id="VDFC01000040">
    <property type="protein sequence ID" value="KAA0935842.1"/>
    <property type="molecule type" value="Genomic_DNA"/>
</dbReference>
<feature type="transmembrane region" description="Helical" evidence="2">
    <location>
        <begin position="43"/>
        <end position="65"/>
    </location>
</feature>
<comment type="caution">
    <text evidence="3">The sequence shown here is derived from an EMBL/GenBank/DDBJ whole genome shotgun (WGS) entry which is preliminary data.</text>
</comment>
<feature type="region of interest" description="Disordered" evidence="1">
    <location>
        <begin position="251"/>
        <end position="272"/>
    </location>
</feature>
<feature type="transmembrane region" description="Helical" evidence="2">
    <location>
        <begin position="144"/>
        <end position="169"/>
    </location>
</feature>
<evidence type="ECO:0000313" key="3">
    <source>
        <dbReference type="EMBL" id="KAA0935842.1"/>
    </source>
</evidence>
<proteinExistence type="predicted"/>
<dbReference type="Proteomes" id="UP000324965">
    <property type="component" value="Unassembled WGS sequence"/>
</dbReference>
<name>A0A5B0B3A7_9ACTN</name>
<keyword evidence="4" id="KW-1185">Reference proteome</keyword>
<dbReference type="RefSeq" id="WP_149512220.1">
    <property type="nucleotide sequence ID" value="NZ_VDFC01000040.1"/>
</dbReference>
<feature type="transmembrane region" description="Helical" evidence="2">
    <location>
        <begin position="103"/>
        <end position="124"/>
    </location>
</feature>
<dbReference type="InterPro" id="IPR049713">
    <property type="entry name" value="Pr6Pr-like"/>
</dbReference>
<keyword evidence="2" id="KW-0812">Transmembrane</keyword>
<feature type="transmembrane region" description="Helical" evidence="2">
    <location>
        <begin position="221"/>
        <end position="246"/>
    </location>
</feature>
<feature type="transmembrane region" description="Helical" evidence="2">
    <location>
        <begin position="181"/>
        <end position="201"/>
    </location>
</feature>
<accession>A0A5B0B3A7</accession>
<evidence type="ECO:0000256" key="1">
    <source>
        <dbReference type="SAM" id="MobiDB-lite"/>
    </source>
</evidence>
<keyword evidence="2" id="KW-0472">Membrane</keyword>